<evidence type="ECO:0000313" key="1">
    <source>
        <dbReference type="EMBL" id="RMX60103.1"/>
    </source>
</evidence>
<feature type="non-terminal residue" evidence="1">
    <location>
        <position position="1"/>
    </location>
</feature>
<protein>
    <submittedName>
        <fullName evidence="1">Uncharacterized protein</fullName>
    </submittedName>
</protein>
<dbReference type="Proteomes" id="UP000275408">
    <property type="component" value="Unassembled WGS sequence"/>
</dbReference>
<reference evidence="1 2" key="1">
    <citation type="journal article" date="2018" name="Sci. Rep.">
        <title>Comparative analysis of the Pocillopora damicornis genome highlights role of immune system in coral evolution.</title>
        <authorList>
            <person name="Cunning R."/>
            <person name="Bay R.A."/>
            <person name="Gillette P."/>
            <person name="Baker A.C."/>
            <person name="Traylor-Knowles N."/>
        </authorList>
    </citation>
    <scope>NUCLEOTIDE SEQUENCE [LARGE SCALE GENOMIC DNA]</scope>
    <source>
        <strain evidence="1">RSMAS</strain>
        <tissue evidence="1">Whole animal</tissue>
    </source>
</reference>
<gene>
    <name evidence="1" type="ORF">pdam_00004556</name>
</gene>
<accession>A0A3M6V2D6</accession>
<sequence length="122" mass="14016">LWDAFSGNCNFLFSSYQELACIVYLYPSMKEIIALFQKWSDDDDDKNNIRTDKGFDILKFTRQSGEQSDVIREWVQKQKGKFLKIRPEDEEYVKQRTAEMAEKVAMAAKQTSGEAGGNIGKS</sequence>
<dbReference type="EMBL" id="RCHS01000245">
    <property type="protein sequence ID" value="RMX60103.1"/>
    <property type="molecule type" value="Genomic_DNA"/>
</dbReference>
<name>A0A3M6V2D6_POCDA</name>
<evidence type="ECO:0000313" key="2">
    <source>
        <dbReference type="Proteomes" id="UP000275408"/>
    </source>
</evidence>
<keyword evidence="2" id="KW-1185">Reference proteome</keyword>
<organism evidence="1 2">
    <name type="scientific">Pocillopora damicornis</name>
    <name type="common">Cauliflower coral</name>
    <name type="synonym">Millepora damicornis</name>
    <dbReference type="NCBI Taxonomy" id="46731"/>
    <lineage>
        <taxon>Eukaryota</taxon>
        <taxon>Metazoa</taxon>
        <taxon>Cnidaria</taxon>
        <taxon>Anthozoa</taxon>
        <taxon>Hexacorallia</taxon>
        <taxon>Scleractinia</taxon>
        <taxon>Astrocoeniina</taxon>
        <taxon>Pocilloporidae</taxon>
        <taxon>Pocillopora</taxon>
    </lineage>
</organism>
<comment type="caution">
    <text evidence="1">The sequence shown here is derived from an EMBL/GenBank/DDBJ whole genome shotgun (WGS) entry which is preliminary data.</text>
</comment>
<proteinExistence type="predicted"/>
<dbReference type="AlphaFoldDB" id="A0A3M6V2D6"/>